<accession>A0A8S4S046</accession>
<evidence type="ECO:0000313" key="2">
    <source>
        <dbReference type="EMBL" id="CAH2243030.1"/>
    </source>
</evidence>
<dbReference type="OrthoDB" id="7299127at2759"/>
<protein>
    <submittedName>
        <fullName evidence="2">Jg10598 protein</fullName>
    </submittedName>
</protein>
<proteinExistence type="predicted"/>
<dbReference type="Proteomes" id="UP000838756">
    <property type="component" value="Unassembled WGS sequence"/>
</dbReference>
<organism evidence="2 3">
    <name type="scientific">Pararge aegeria aegeria</name>
    <dbReference type="NCBI Taxonomy" id="348720"/>
    <lineage>
        <taxon>Eukaryota</taxon>
        <taxon>Metazoa</taxon>
        <taxon>Ecdysozoa</taxon>
        <taxon>Arthropoda</taxon>
        <taxon>Hexapoda</taxon>
        <taxon>Insecta</taxon>
        <taxon>Pterygota</taxon>
        <taxon>Neoptera</taxon>
        <taxon>Endopterygota</taxon>
        <taxon>Lepidoptera</taxon>
        <taxon>Glossata</taxon>
        <taxon>Ditrysia</taxon>
        <taxon>Papilionoidea</taxon>
        <taxon>Nymphalidae</taxon>
        <taxon>Satyrinae</taxon>
        <taxon>Satyrini</taxon>
        <taxon>Parargina</taxon>
        <taxon>Pararge</taxon>
    </lineage>
</organism>
<evidence type="ECO:0000313" key="3">
    <source>
        <dbReference type="Proteomes" id="UP000838756"/>
    </source>
</evidence>
<name>A0A8S4S046_9NEOP</name>
<dbReference type="AlphaFoldDB" id="A0A8S4S046"/>
<comment type="caution">
    <text evidence="2">The sequence shown here is derived from an EMBL/GenBank/DDBJ whole genome shotgun (WGS) entry which is preliminary data.</text>
</comment>
<dbReference type="EMBL" id="CAKXAJ010025711">
    <property type="protein sequence ID" value="CAH2243030.1"/>
    <property type="molecule type" value="Genomic_DNA"/>
</dbReference>
<reference evidence="2" key="1">
    <citation type="submission" date="2022-03" db="EMBL/GenBank/DDBJ databases">
        <authorList>
            <person name="Lindestad O."/>
        </authorList>
    </citation>
    <scope>NUCLEOTIDE SEQUENCE</scope>
</reference>
<evidence type="ECO:0000256" key="1">
    <source>
        <dbReference type="SAM" id="MobiDB-lite"/>
    </source>
</evidence>
<feature type="region of interest" description="Disordered" evidence="1">
    <location>
        <begin position="1"/>
        <end position="39"/>
    </location>
</feature>
<feature type="region of interest" description="Disordered" evidence="1">
    <location>
        <begin position="136"/>
        <end position="171"/>
    </location>
</feature>
<sequence>MQNFDQMKDENQEIRGKGCRYDRAKSRTKDVDSGHTNTDSHCRIYSGHNTITAMFLLTLRRFNSNPSDFSVDLLRQSKGFPGAYTKDPSWRKTDRTDVGSRVDLSWNKPETVASTAMTLNETGSSDEELFLRAPPPQLAKRRDVEQTLNDSSSSDDELVLRSPRPNWGKSKYEGQMKTIEEADRELLIPMLEWQRPRLDDSDTMLPESPEHSSSPLYEVELTASDEEEGSIIELVMPLKSRHGPDATFIPSLKDCREIFSYMIKLLCCWNSSL</sequence>
<gene>
    <name evidence="2" type="primary">jg10598</name>
    <name evidence="2" type="ORF">PAEG_LOCUS19241</name>
</gene>
<keyword evidence="3" id="KW-1185">Reference proteome</keyword>